<proteinExistence type="predicted"/>
<organism evidence="2">
    <name type="scientific">Rhizophora mucronata</name>
    <name type="common">Asiatic mangrove</name>
    <dbReference type="NCBI Taxonomy" id="61149"/>
    <lineage>
        <taxon>Eukaryota</taxon>
        <taxon>Viridiplantae</taxon>
        <taxon>Streptophyta</taxon>
        <taxon>Embryophyta</taxon>
        <taxon>Tracheophyta</taxon>
        <taxon>Spermatophyta</taxon>
        <taxon>Magnoliopsida</taxon>
        <taxon>eudicotyledons</taxon>
        <taxon>Gunneridae</taxon>
        <taxon>Pentapetalae</taxon>
        <taxon>rosids</taxon>
        <taxon>fabids</taxon>
        <taxon>Malpighiales</taxon>
        <taxon>Rhizophoraceae</taxon>
        <taxon>Rhizophora</taxon>
    </lineage>
</organism>
<name>A0A2P2K1A7_RHIMU</name>
<reference evidence="2" key="1">
    <citation type="submission" date="2018-02" db="EMBL/GenBank/DDBJ databases">
        <title>Rhizophora mucronata_Transcriptome.</title>
        <authorList>
            <person name="Meera S.P."/>
            <person name="Sreeshan A."/>
            <person name="Augustine A."/>
        </authorList>
    </citation>
    <scope>NUCLEOTIDE SEQUENCE</scope>
    <source>
        <tissue evidence="2">Leaf</tissue>
    </source>
</reference>
<protein>
    <submittedName>
        <fullName evidence="2">Uncharacterized protein</fullName>
    </submittedName>
</protein>
<feature type="region of interest" description="Disordered" evidence="1">
    <location>
        <begin position="1"/>
        <end position="22"/>
    </location>
</feature>
<evidence type="ECO:0000256" key="1">
    <source>
        <dbReference type="SAM" id="MobiDB-lite"/>
    </source>
</evidence>
<dbReference type="EMBL" id="GGEC01019019">
    <property type="protein sequence ID" value="MBW99502.1"/>
    <property type="molecule type" value="Transcribed_RNA"/>
</dbReference>
<evidence type="ECO:0000313" key="2">
    <source>
        <dbReference type="EMBL" id="MBW99502.1"/>
    </source>
</evidence>
<accession>A0A2P2K1A7</accession>
<dbReference type="AlphaFoldDB" id="A0A2P2K1A7"/>
<sequence length="52" mass="5869">MDNKFIDLNSRPQRIHEQNSSNQIQSMDVMSGVNHEAAGVVPIGSFKREARK</sequence>